<dbReference type="InterPro" id="IPR041414">
    <property type="entry name" value="Raco-like_middle"/>
</dbReference>
<dbReference type="InterPro" id="IPR052911">
    <property type="entry name" value="Corrinoid_activation_enz"/>
</dbReference>
<proteinExistence type="predicted"/>
<name>A0A383DIQ7_9ZZZZ</name>
<reference evidence="3" key="1">
    <citation type="submission" date="2018-05" db="EMBL/GenBank/DDBJ databases">
        <authorList>
            <person name="Lanie J.A."/>
            <person name="Ng W.-L."/>
            <person name="Kazmierczak K.M."/>
            <person name="Andrzejewski T.M."/>
            <person name="Davidsen T.M."/>
            <person name="Wayne K.J."/>
            <person name="Tettelin H."/>
            <person name="Glass J.I."/>
            <person name="Rusch D."/>
            <person name="Podicherti R."/>
            <person name="Tsui H.-C.T."/>
            <person name="Winkler M.E."/>
        </authorList>
    </citation>
    <scope>NUCLEOTIDE SEQUENCE</scope>
</reference>
<evidence type="ECO:0000256" key="1">
    <source>
        <dbReference type="SAM" id="MobiDB-lite"/>
    </source>
</evidence>
<dbReference type="Gene3D" id="3.10.20.30">
    <property type="match status" value="1"/>
</dbReference>
<dbReference type="EMBL" id="UINC01217652">
    <property type="protein sequence ID" value="SVE44342.1"/>
    <property type="molecule type" value="Genomic_DNA"/>
</dbReference>
<sequence length="188" mass="20795">MSPVFANGKEYPTGPQRTIFDYADDLEVRVPTACGRNGECHECVVEIKKGMESLSQPTKEETFLRGDYRLACQAVVEDLNSNVEFTTLRRQPKILTSGVKRPVSLESVATKRGDRVFIEDMDEDRYQGHILGLAGDIGTTTIVLSIIDLESGDILTTSSFENPQRFGGSDVMNRISYDGGPNKGELKK</sequence>
<dbReference type="InterPro" id="IPR001041">
    <property type="entry name" value="2Fe-2S_ferredoxin-type"/>
</dbReference>
<dbReference type="Pfam" id="PF00111">
    <property type="entry name" value="Fer2"/>
    <property type="match status" value="1"/>
</dbReference>
<protein>
    <recommendedName>
        <fullName evidence="2">2Fe-2S ferredoxin-type domain-containing protein</fullName>
    </recommendedName>
</protein>
<dbReference type="InterPro" id="IPR012675">
    <property type="entry name" value="Beta-grasp_dom_sf"/>
</dbReference>
<dbReference type="CDD" id="cd00207">
    <property type="entry name" value="fer2"/>
    <property type="match status" value="1"/>
</dbReference>
<accession>A0A383DIQ7</accession>
<organism evidence="3">
    <name type="scientific">marine metagenome</name>
    <dbReference type="NCBI Taxonomy" id="408172"/>
    <lineage>
        <taxon>unclassified sequences</taxon>
        <taxon>metagenomes</taxon>
        <taxon>ecological metagenomes</taxon>
    </lineage>
</organism>
<dbReference type="PANTHER" id="PTHR42895">
    <property type="entry name" value="IRON-SULFUR CLUSTER-BINDING PROTEIN-RELATED"/>
    <property type="match status" value="1"/>
</dbReference>
<dbReference type="PANTHER" id="PTHR42895:SF2">
    <property type="entry name" value="IRON-SULFUR CLUSTER PROTEIN"/>
    <property type="match status" value="1"/>
</dbReference>
<dbReference type="PROSITE" id="PS51085">
    <property type="entry name" value="2FE2S_FER_2"/>
    <property type="match status" value="1"/>
</dbReference>
<feature type="region of interest" description="Disordered" evidence="1">
    <location>
        <begin position="166"/>
        <end position="188"/>
    </location>
</feature>
<dbReference type="Gene3D" id="3.30.420.480">
    <property type="entry name" value="Domain of unknown function (DUF4445)"/>
    <property type="match status" value="1"/>
</dbReference>
<feature type="non-terminal residue" evidence="3">
    <location>
        <position position="188"/>
    </location>
</feature>
<evidence type="ECO:0000259" key="2">
    <source>
        <dbReference type="PROSITE" id="PS51085"/>
    </source>
</evidence>
<dbReference type="SUPFAM" id="SSF54292">
    <property type="entry name" value="2Fe-2S ferredoxin-like"/>
    <property type="match status" value="1"/>
</dbReference>
<gene>
    <name evidence="3" type="ORF">METZ01_LOCUS497196</name>
</gene>
<dbReference type="Pfam" id="PF17651">
    <property type="entry name" value="Raco_middle"/>
    <property type="match status" value="1"/>
</dbReference>
<dbReference type="AlphaFoldDB" id="A0A383DIQ7"/>
<dbReference type="GO" id="GO:0051536">
    <property type="term" value="F:iron-sulfur cluster binding"/>
    <property type="evidence" value="ECO:0007669"/>
    <property type="project" value="InterPro"/>
</dbReference>
<dbReference type="InterPro" id="IPR042259">
    <property type="entry name" value="Raco-like_middle_sf"/>
</dbReference>
<evidence type="ECO:0000313" key="3">
    <source>
        <dbReference type="EMBL" id="SVE44342.1"/>
    </source>
</evidence>
<dbReference type="InterPro" id="IPR036010">
    <property type="entry name" value="2Fe-2S_ferredoxin-like_sf"/>
</dbReference>
<feature type="domain" description="2Fe-2S ferredoxin-type" evidence="2">
    <location>
        <begin position="1"/>
        <end position="89"/>
    </location>
</feature>